<dbReference type="AlphaFoldDB" id="A0A0S4KNL0"/>
<dbReference type="RefSeq" id="WP_062483775.1">
    <property type="nucleotide sequence ID" value="NZ_LN885086.1"/>
</dbReference>
<dbReference type="STRING" id="1715989.NITINOP_1053"/>
<gene>
    <name evidence="2" type="ORF">NITINOP_1053</name>
</gene>
<organism evidence="2 3">
    <name type="scientific">Candidatus Nitrospira inopinata</name>
    <dbReference type="NCBI Taxonomy" id="1715989"/>
    <lineage>
        <taxon>Bacteria</taxon>
        <taxon>Pseudomonadati</taxon>
        <taxon>Nitrospirota</taxon>
        <taxon>Nitrospiria</taxon>
        <taxon>Nitrospirales</taxon>
        <taxon>Nitrospiraceae</taxon>
        <taxon>Nitrospira</taxon>
    </lineage>
</organism>
<dbReference type="Proteomes" id="UP000066284">
    <property type="component" value="Chromosome 1"/>
</dbReference>
<dbReference type="NCBIfam" id="TIGR02619">
    <property type="entry name" value="putative CRISPR-associated protein, APE2256 family"/>
    <property type="match status" value="1"/>
</dbReference>
<evidence type="ECO:0000259" key="1">
    <source>
        <dbReference type="Pfam" id="PF09651"/>
    </source>
</evidence>
<protein>
    <recommendedName>
        <fullName evidence="1">CRISPR system ring nuclease SSO1393-like domain-containing protein</fullName>
    </recommendedName>
</protein>
<accession>A0A0S4KNL0</accession>
<reference evidence="3" key="1">
    <citation type="submission" date="2015-09" db="EMBL/GenBank/DDBJ databases">
        <authorList>
            <person name="Daims H."/>
        </authorList>
    </citation>
    <scope>NUCLEOTIDE SEQUENCE [LARGE SCALE GENOMIC DNA]</scope>
</reference>
<sequence>MILINTVGTSLLGAWKELGHTFDDQHRTALIAALHKLPQDDRKLGAELTSVRSLITHGIVSPGDRLVFLVSDTREGAFVGDVLSAVGQQWGFHTESHVIKKLQGDDPKAFAQGLRNLVKTIAQVYRTASGPVAINATGGYKAQISFAGLIGQVFGVPVYYQFESFPAAIELPALPVSFAFDEWLAYRHVLEALDEGKAGDFLKADDPLVKSLPDRLRVLVEISQGLATLSALGTLYHEGFRDRFRAQSQALLPKASGLAPADKKISSEDDNAGRHRGLAEWLERIRAVSYVTRIQTFYYNPRLPGRSTVEADPAHGDRLIASYATHDATTKAYVFLSENDPKKAQAAAADLAERLQ</sequence>
<dbReference type="EMBL" id="LN885086">
    <property type="protein sequence ID" value="CUQ66028.1"/>
    <property type="molecule type" value="Genomic_DNA"/>
</dbReference>
<name>A0A0S4KNL0_9BACT</name>
<evidence type="ECO:0000313" key="2">
    <source>
        <dbReference type="EMBL" id="CUQ66028.1"/>
    </source>
</evidence>
<dbReference type="OrthoDB" id="5491048at2"/>
<dbReference type="Gene3D" id="3.40.50.10770">
    <property type="entry name" value="Hypothetical protein VC1899 like domain (Restriction endonuclease-like)"/>
    <property type="match status" value="1"/>
</dbReference>
<proteinExistence type="predicted"/>
<keyword evidence="3" id="KW-1185">Reference proteome</keyword>
<dbReference type="Pfam" id="PF09651">
    <property type="entry name" value="Cas_APE2256"/>
    <property type="match status" value="1"/>
</dbReference>
<dbReference type="KEGG" id="nio:NITINOP_1053"/>
<feature type="domain" description="CRISPR system ring nuclease SSO1393-like" evidence="1">
    <location>
        <begin position="43"/>
        <end position="173"/>
    </location>
</feature>
<dbReference type="InterPro" id="IPR013442">
    <property type="entry name" value="SSO1393-like"/>
</dbReference>
<evidence type="ECO:0000313" key="3">
    <source>
        <dbReference type="Proteomes" id="UP000066284"/>
    </source>
</evidence>